<dbReference type="Proteomes" id="UP001497700">
    <property type="component" value="Unassembled WGS sequence"/>
</dbReference>
<dbReference type="EMBL" id="MU393469">
    <property type="protein sequence ID" value="KAI4865666.1"/>
    <property type="molecule type" value="Genomic_DNA"/>
</dbReference>
<keyword evidence="2" id="KW-1185">Reference proteome</keyword>
<reference evidence="1 2" key="1">
    <citation type="journal article" date="2022" name="New Phytol.">
        <title>Ecological generalism drives hyperdiversity of secondary metabolite gene clusters in xylarialean endophytes.</title>
        <authorList>
            <person name="Franco M.E.E."/>
            <person name="Wisecaver J.H."/>
            <person name="Arnold A.E."/>
            <person name="Ju Y.M."/>
            <person name="Slot J.C."/>
            <person name="Ahrendt S."/>
            <person name="Moore L.P."/>
            <person name="Eastman K.E."/>
            <person name="Scott K."/>
            <person name="Konkel Z."/>
            <person name="Mondo S.J."/>
            <person name="Kuo A."/>
            <person name="Hayes R.D."/>
            <person name="Haridas S."/>
            <person name="Andreopoulos B."/>
            <person name="Riley R."/>
            <person name="LaButti K."/>
            <person name="Pangilinan J."/>
            <person name="Lipzen A."/>
            <person name="Amirebrahimi M."/>
            <person name="Yan J."/>
            <person name="Adam C."/>
            <person name="Keymanesh K."/>
            <person name="Ng V."/>
            <person name="Louie K."/>
            <person name="Northen T."/>
            <person name="Drula E."/>
            <person name="Henrissat B."/>
            <person name="Hsieh H.M."/>
            <person name="Youens-Clark K."/>
            <person name="Lutzoni F."/>
            <person name="Miadlikowska J."/>
            <person name="Eastwood D.C."/>
            <person name="Hamelin R.C."/>
            <person name="Grigoriev I.V."/>
            <person name="U'Ren J.M."/>
        </authorList>
    </citation>
    <scope>NUCLEOTIDE SEQUENCE [LARGE SCALE GENOMIC DNA]</scope>
    <source>
        <strain evidence="1 2">CBS 119005</strain>
    </source>
</reference>
<gene>
    <name evidence="1" type="ORF">F4820DRAFT_419787</name>
</gene>
<name>A0ACB9Z2A5_9PEZI</name>
<evidence type="ECO:0000313" key="1">
    <source>
        <dbReference type="EMBL" id="KAI4865666.1"/>
    </source>
</evidence>
<sequence>MLSWYCCGCNNGPLHIMYNTCCVDCGKQRCKSCAVGDEPEAGQHYGSANTKEFRTVVPTVTRNYFTRPKHRNRQKSVARSKCPPSNSSAISAYPSAPLPRSRERGRASKNPVPNHSSGLSTPSSGAPVTSIKRESNSPLESLPLSHEDSLDAKADRGTDRIKQYGEQPDENQLALGPSLGLPSSLPVMVSRWLDSLQDDPNYTTVAQACEDFLENQPTDGSETSQVSSAPPNFIPNSQSNGARKKRKFSGIDDGDDDDSIPVSLVTEAPSTEAQGKPKFACHFYKMNQYRYESCGNNGYGKISPLAEHLRKEHSLKDYSCRSCWVLFDNAEALAAHNGDTGVIACRATGGTPICKLRIRKTRIGDYGRWFWIWEKLFPRFQKPESPYWEPLRSVEQYYADLRHSLPIQLAQSLPQHVVEEVMVRLSRHYENWVVNPPEPRHSIQLPTPAASHNINTSDERSGPCTPYRLEDGESSYT</sequence>
<organism evidence="1 2">
    <name type="scientific">Hypoxylon rubiginosum</name>
    <dbReference type="NCBI Taxonomy" id="110542"/>
    <lineage>
        <taxon>Eukaryota</taxon>
        <taxon>Fungi</taxon>
        <taxon>Dikarya</taxon>
        <taxon>Ascomycota</taxon>
        <taxon>Pezizomycotina</taxon>
        <taxon>Sordariomycetes</taxon>
        <taxon>Xylariomycetidae</taxon>
        <taxon>Xylariales</taxon>
        <taxon>Hypoxylaceae</taxon>
        <taxon>Hypoxylon</taxon>
    </lineage>
</organism>
<comment type="caution">
    <text evidence="1">The sequence shown here is derived from an EMBL/GenBank/DDBJ whole genome shotgun (WGS) entry which is preliminary data.</text>
</comment>
<protein>
    <submittedName>
        <fullName evidence="1">Uncharacterized protein</fullName>
    </submittedName>
</protein>
<accession>A0ACB9Z2A5</accession>
<evidence type="ECO:0000313" key="2">
    <source>
        <dbReference type="Proteomes" id="UP001497700"/>
    </source>
</evidence>
<proteinExistence type="predicted"/>